<organism evidence="2 3">
    <name type="scientific">Elsinoe ampelina</name>
    <dbReference type="NCBI Taxonomy" id="302913"/>
    <lineage>
        <taxon>Eukaryota</taxon>
        <taxon>Fungi</taxon>
        <taxon>Dikarya</taxon>
        <taxon>Ascomycota</taxon>
        <taxon>Pezizomycotina</taxon>
        <taxon>Dothideomycetes</taxon>
        <taxon>Dothideomycetidae</taxon>
        <taxon>Myriangiales</taxon>
        <taxon>Elsinoaceae</taxon>
        <taxon>Elsinoe</taxon>
    </lineage>
</organism>
<gene>
    <name evidence="2" type="ORF">BDZ85DRAFT_257718</name>
</gene>
<reference evidence="3" key="1">
    <citation type="journal article" date="2020" name="Stud. Mycol.">
        <title>101 Dothideomycetes genomes: A test case for predicting lifestyles and emergence of pathogens.</title>
        <authorList>
            <person name="Haridas S."/>
            <person name="Albert R."/>
            <person name="Binder M."/>
            <person name="Bloem J."/>
            <person name="LaButti K."/>
            <person name="Salamov A."/>
            <person name="Andreopoulos B."/>
            <person name="Baker S."/>
            <person name="Barry K."/>
            <person name="Bills G."/>
            <person name="Bluhm B."/>
            <person name="Cannon C."/>
            <person name="Castanera R."/>
            <person name="Culley D."/>
            <person name="Daum C."/>
            <person name="Ezra D."/>
            <person name="Gonzalez J."/>
            <person name="Henrissat B."/>
            <person name="Kuo A."/>
            <person name="Liang C."/>
            <person name="Lipzen A."/>
            <person name="Lutzoni F."/>
            <person name="Magnuson J."/>
            <person name="Mondo S."/>
            <person name="Nolan M."/>
            <person name="Ohm R."/>
            <person name="Pangilinan J."/>
            <person name="Park H.-J."/>
            <person name="Ramirez L."/>
            <person name="Alfaro M."/>
            <person name="Sun H."/>
            <person name="Tritt A."/>
            <person name="Yoshinaga Y."/>
            <person name="Zwiers L.-H."/>
            <person name="Turgeon B."/>
            <person name="Goodwin S."/>
            <person name="Spatafora J."/>
            <person name="Crous P."/>
            <person name="Grigoriev I."/>
        </authorList>
    </citation>
    <scope>NUCLEOTIDE SEQUENCE [LARGE SCALE GENOMIC DNA]</scope>
    <source>
        <strain evidence="3">CECT 20119</strain>
    </source>
</reference>
<dbReference type="AlphaFoldDB" id="A0A6A6GJI9"/>
<dbReference type="Proteomes" id="UP000799538">
    <property type="component" value="Unassembled WGS sequence"/>
</dbReference>
<keyword evidence="3" id="KW-1185">Reference proteome</keyword>
<evidence type="ECO:0000256" key="1">
    <source>
        <dbReference type="SAM" id="MobiDB-lite"/>
    </source>
</evidence>
<feature type="region of interest" description="Disordered" evidence="1">
    <location>
        <begin position="1"/>
        <end position="69"/>
    </location>
</feature>
<protein>
    <submittedName>
        <fullName evidence="2">Uncharacterized protein</fullName>
    </submittedName>
</protein>
<sequence length="69" mass="7801">MIRHRADERAAANHHHYYGNVPPTPGRQFSNPDMGYWTPHAQNVGLEPAPSQPAGIEGRESPVKRLQFR</sequence>
<dbReference type="EMBL" id="ML992503">
    <property type="protein sequence ID" value="KAF2225573.1"/>
    <property type="molecule type" value="Genomic_DNA"/>
</dbReference>
<proteinExistence type="predicted"/>
<accession>A0A6A6GJI9</accession>
<evidence type="ECO:0000313" key="2">
    <source>
        <dbReference type="EMBL" id="KAF2225573.1"/>
    </source>
</evidence>
<feature type="compositionally biased region" description="Basic and acidic residues" evidence="1">
    <location>
        <begin position="1"/>
        <end position="11"/>
    </location>
</feature>
<name>A0A6A6GJI9_9PEZI</name>
<evidence type="ECO:0000313" key="3">
    <source>
        <dbReference type="Proteomes" id="UP000799538"/>
    </source>
</evidence>